<gene>
    <name evidence="1" type="ORF">Dacsa_1088</name>
</gene>
<dbReference type="eggNOG" id="ENOG502Z84B">
    <property type="taxonomic scope" value="Bacteria"/>
</dbReference>
<evidence type="ECO:0000313" key="1">
    <source>
        <dbReference type="EMBL" id="AFZ49793.1"/>
    </source>
</evidence>
<keyword evidence="2" id="KW-1185">Reference proteome</keyword>
<dbReference type="HOGENOM" id="CLU_645040_0_0_3"/>
<dbReference type="PATRIC" id="fig|13035.3.peg.1222"/>
<proteinExistence type="predicted"/>
<evidence type="ECO:0000313" key="2">
    <source>
        <dbReference type="Proteomes" id="UP000010482"/>
    </source>
</evidence>
<sequence length="360" mass="41481">MNLAMVSGWNKIQSWFSQAQATVTEEKLQDIPVAVKMKLEKIIDQLPLPSSYVTTVESAIAQELKHWETEKDANRLVILGSPMNEIDDLIRNSFPNEKLKAVRVIYPFEKLEVREKPARITQELKSAIEAIKITDQNEKIIMVIPNLEQYFLRCIGGWEGIIWLREQIVNSPNYFWLIGCNHWSWKFLDHVCQLNAYLEETVMIPQLNAEEIKSWLKPVANTFIPETETKPSAFFWDNLASLSLGNIQVARQLWLQSIQMSVSEEEEALKLINPSFPKLPILAASDRYILHSLLLHGKMKRSSLALSLGEKEEDIQARIQILLRAELIDRQQEALMVNPLFYPSIKQELNQNNFLIGEDA</sequence>
<dbReference type="AlphaFoldDB" id="K9YUL4"/>
<dbReference type="STRING" id="13035.Dacsa_1088"/>
<dbReference type="EMBL" id="CP003944">
    <property type="protein sequence ID" value="AFZ49793.1"/>
    <property type="molecule type" value="Genomic_DNA"/>
</dbReference>
<name>K9YUL4_DACS8</name>
<reference evidence="1" key="1">
    <citation type="submission" date="2012-04" db="EMBL/GenBank/DDBJ databases">
        <title>Finished genome of Dactylococcopsis salina PCC 8305.</title>
        <authorList>
            <consortium name="US DOE Joint Genome Institute"/>
            <person name="Gugger M."/>
            <person name="Coursin T."/>
            <person name="Rippka R."/>
            <person name="Tandeau De Marsac N."/>
            <person name="Huntemann M."/>
            <person name="Wei C.-L."/>
            <person name="Han J."/>
            <person name="Detter J.C."/>
            <person name="Han C."/>
            <person name="Tapia R."/>
            <person name="Daligault H."/>
            <person name="Chen A."/>
            <person name="Krypides N."/>
            <person name="Mavromatis K."/>
            <person name="Markowitz V."/>
            <person name="Szeto E."/>
            <person name="Ivanova N."/>
            <person name="Ovchinnikova G."/>
            <person name="Pagani I."/>
            <person name="Pati A."/>
            <person name="Goodwin L."/>
            <person name="Peters L."/>
            <person name="Pitluck S."/>
            <person name="Woyke T."/>
            <person name="Kerfeld C."/>
        </authorList>
    </citation>
    <scope>NUCLEOTIDE SEQUENCE [LARGE SCALE GENOMIC DNA]</scope>
    <source>
        <strain evidence="1">PCC 8305</strain>
    </source>
</reference>
<organism evidence="1 2">
    <name type="scientific">Dactylococcopsis salina (strain PCC 8305)</name>
    <name type="common">Myxobactron salinum</name>
    <dbReference type="NCBI Taxonomy" id="13035"/>
    <lineage>
        <taxon>Bacteria</taxon>
        <taxon>Bacillati</taxon>
        <taxon>Cyanobacteriota</taxon>
        <taxon>Cyanophyceae</taxon>
        <taxon>Nodosilineales</taxon>
        <taxon>Cymatolegaceae</taxon>
        <taxon>Dactylococcopsis</taxon>
    </lineage>
</organism>
<dbReference type="RefSeq" id="WP_015228802.1">
    <property type="nucleotide sequence ID" value="NC_019780.1"/>
</dbReference>
<dbReference type="Proteomes" id="UP000010482">
    <property type="component" value="Chromosome"/>
</dbReference>
<dbReference type="KEGG" id="dsl:Dacsa_1088"/>
<accession>K9YUL4</accession>
<protein>
    <submittedName>
        <fullName evidence="1">Uncharacterized protein</fullName>
    </submittedName>
</protein>